<dbReference type="Gene3D" id="2.20.100.10">
    <property type="entry name" value="Thrombospondin type-1 (TSP1) repeat"/>
    <property type="match status" value="1"/>
</dbReference>
<keyword evidence="3" id="KW-0272">Extracellular matrix</keyword>
<feature type="chain" id="PRO_5043841595" description="Spondin domain-containing protein" evidence="9">
    <location>
        <begin position="19"/>
        <end position="416"/>
    </location>
</feature>
<dbReference type="InterPro" id="IPR044004">
    <property type="entry name" value="TSP1_spondin_dom"/>
</dbReference>
<dbReference type="SUPFAM" id="SSF82895">
    <property type="entry name" value="TSP-1 type 1 repeat"/>
    <property type="match status" value="1"/>
</dbReference>
<keyword evidence="6" id="KW-0130">Cell adhesion</keyword>
<evidence type="ECO:0000256" key="4">
    <source>
        <dbReference type="ARBA" id="ARBA00022723"/>
    </source>
</evidence>
<dbReference type="EMBL" id="CAVLEF010000280">
    <property type="protein sequence ID" value="CAK1555243.1"/>
    <property type="molecule type" value="Genomic_DNA"/>
</dbReference>
<evidence type="ECO:0000313" key="12">
    <source>
        <dbReference type="Proteomes" id="UP001497472"/>
    </source>
</evidence>
<dbReference type="FunFam" id="2.20.100.10:FF:000134">
    <property type="entry name" value="Uncharacterized protein"/>
    <property type="match status" value="1"/>
</dbReference>
<evidence type="ECO:0000256" key="7">
    <source>
        <dbReference type="ARBA" id="ARBA00023157"/>
    </source>
</evidence>
<dbReference type="InterPro" id="IPR038678">
    <property type="entry name" value="Spondin_N_sf"/>
</dbReference>
<organism evidence="11 12">
    <name type="scientific">Leptosia nina</name>
    <dbReference type="NCBI Taxonomy" id="320188"/>
    <lineage>
        <taxon>Eukaryota</taxon>
        <taxon>Metazoa</taxon>
        <taxon>Ecdysozoa</taxon>
        <taxon>Arthropoda</taxon>
        <taxon>Hexapoda</taxon>
        <taxon>Insecta</taxon>
        <taxon>Pterygota</taxon>
        <taxon>Neoptera</taxon>
        <taxon>Endopterygota</taxon>
        <taxon>Lepidoptera</taxon>
        <taxon>Glossata</taxon>
        <taxon>Ditrysia</taxon>
        <taxon>Papilionoidea</taxon>
        <taxon>Pieridae</taxon>
        <taxon>Pierinae</taxon>
        <taxon>Leptosia</taxon>
    </lineage>
</organism>
<dbReference type="InterPro" id="IPR009465">
    <property type="entry name" value="Spondin_N"/>
</dbReference>
<keyword evidence="4" id="KW-0479">Metal-binding</keyword>
<name>A0AAV1K4D9_9NEOP</name>
<evidence type="ECO:0000259" key="10">
    <source>
        <dbReference type="PROSITE" id="PS51020"/>
    </source>
</evidence>
<dbReference type="PANTHER" id="PTHR11311:SF15">
    <property type="entry name" value="SPONDIN-2"/>
    <property type="match status" value="1"/>
</dbReference>
<evidence type="ECO:0000313" key="11">
    <source>
        <dbReference type="EMBL" id="CAK1555243.1"/>
    </source>
</evidence>
<dbReference type="NCBIfam" id="NF038123">
    <property type="entry name" value="NF038123_dom"/>
    <property type="match status" value="1"/>
</dbReference>
<dbReference type="SMART" id="SM00209">
    <property type="entry name" value="TSP1"/>
    <property type="match status" value="1"/>
</dbReference>
<dbReference type="PANTHER" id="PTHR11311">
    <property type="entry name" value="SPONDIN"/>
    <property type="match status" value="1"/>
</dbReference>
<dbReference type="PROSITE" id="PS51020">
    <property type="entry name" value="SPONDIN"/>
    <property type="match status" value="1"/>
</dbReference>
<comment type="subcellular location">
    <subcellularLocation>
        <location evidence="1">Secreted</location>
        <location evidence="1">Extracellular space</location>
        <location evidence="1">Extracellular matrix</location>
    </subcellularLocation>
</comment>
<evidence type="ECO:0000256" key="3">
    <source>
        <dbReference type="ARBA" id="ARBA00022530"/>
    </source>
</evidence>
<feature type="signal peptide" evidence="9">
    <location>
        <begin position="1"/>
        <end position="18"/>
    </location>
</feature>
<evidence type="ECO:0000256" key="9">
    <source>
        <dbReference type="SAM" id="SignalP"/>
    </source>
</evidence>
<keyword evidence="7" id="KW-1015">Disulfide bond</keyword>
<keyword evidence="8" id="KW-0325">Glycoprotein</keyword>
<keyword evidence="12" id="KW-1185">Reference proteome</keyword>
<proteinExistence type="predicted"/>
<evidence type="ECO:0000256" key="8">
    <source>
        <dbReference type="ARBA" id="ARBA00023180"/>
    </source>
</evidence>
<dbReference type="Gene3D" id="2.60.40.2130">
    <property type="entry name" value="F-spondin domain"/>
    <property type="match status" value="1"/>
</dbReference>
<evidence type="ECO:0000256" key="6">
    <source>
        <dbReference type="ARBA" id="ARBA00022889"/>
    </source>
</evidence>
<dbReference type="InterPro" id="IPR000884">
    <property type="entry name" value="TSP1_rpt"/>
</dbReference>
<sequence>MTRLRLAAILFFVNFCAACDVDMAVYRVSVKFLWSEEIFPKDYPLYRPKAQWSALFGQSHNSSYNLYHVGEVARQIVRNFAQNGKIDALVENGDEDPRVYDQFSTAAVGEGEGESENMVFIDGAHTMVSVVCRIIPSPDWFIGVDSLDLCIDSTWVDQITLDLQPLDAGAASGLTFTAPRWETSPPEPVFKHGPRHPNHPAAGFYYPNLRELPSIAKIEFTKVKEYSAKEQNDLARKELLANLKKKDQKKGTPRRKVNLVEDYKDITTKSYIDQLKDLEEDPVGTPSADVADNNVVVVTQSPFSESDEEFDSDLKNMDDVVLAVAHGKKLGLGKHLPRHFRSRLHHAVNKIQPDDCLVSAWSEWSPCSVTCGFGDKFRARSVLRNKRDKGRDCPALKDRTHCGNVNSCTHIDYFEW</sequence>
<dbReference type="GO" id="GO:0031012">
    <property type="term" value="C:extracellular matrix"/>
    <property type="evidence" value="ECO:0007669"/>
    <property type="project" value="TreeGrafter"/>
</dbReference>
<evidence type="ECO:0000256" key="1">
    <source>
        <dbReference type="ARBA" id="ARBA00004498"/>
    </source>
</evidence>
<dbReference type="InterPro" id="IPR051418">
    <property type="entry name" value="Spondin/Thrombospondin_T1"/>
</dbReference>
<dbReference type="PROSITE" id="PS50092">
    <property type="entry name" value="TSP1"/>
    <property type="match status" value="1"/>
</dbReference>
<reference evidence="11 12" key="1">
    <citation type="submission" date="2023-11" db="EMBL/GenBank/DDBJ databases">
        <authorList>
            <person name="Okamura Y."/>
        </authorList>
    </citation>
    <scope>NUCLEOTIDE SEQUENCE [LARGE SCALE GENOMIC DNA]</scope>
</reference>
<evidence type="ECO:0000256" key="5">
    <source>
        <dbReference type="ARBA" id="ARBA00022729"/>
    </source>
</evidence>
<dbReference type="GO" id="GO:0046872">
    <property type="term" value="F:metal ion binding"/>
    <property type="evidence" value="ECO:0007669"/>
    <property type="project" value="UniProtKB-KW"/>
</dbReference>
<dbReference type="InterPro" id="IPR036383">
    <property type="entry name" value="TSP1_rpt_sf"/>
</dbReference>
<dbReference type="Pfam" id="PF19028">
    <property type="entry name" value="TSP1_spondin"/>
    <property type="match status" value="1"/>
</dbReference>
<dbReference type="GO" id="GO:0007155">
    <property type="term" value="P:cell adhesion"/>
    <property type="evidence" value="ECO:0007669"/>
    <property type="project" value="UniProtKB-KW"/>
</dbReference>
<evidence type="ECO:0000256" key="2">
    <source>
        <dbReference type="ARBA" id="ARBA00022525"/>
    </source>
</evidence>
<gene>
    <name evidence="11" type="ORF">LNINA_LOCUS14076</name>
</gene>
<keyword evidence="5 9" id="KW-0732">Signal</keyword>
<keyword evidence="2" id="KW-0964">Secreted</keyword>
<dbReference type="AlphaFoldDB" id="A0AAV1K4D9"/>
<feature type="domain" description="Spondin" evidence="10">
    <location>
        <begin position="14"/>
        <end position="200"/>
    </location>
</feature>
<protein>
    <recommendedName>
        <fullName evidence="10">Spondin domain-containing protein</fullName>
    </recommendedName>
</protein>
<dbReference type="Proteomes" id="UP001497472">
    <property type="component" value="Unassembled WGS sequence"/>
</dbReference>
<dbReference type="Pfam" id="PF06468">
    <property type="entry name" value="Spond_N"/>
    <property type="match status" value="1"/>
</dbReference>
<comment type="caution">
    <text evidence="11">The sequence shown here is derived from an EMBL/GenBank/DDBJ whole genome shotgun (WGS) entry which is preliminary data.</text>
</comment>
<accession>A0AAV1K4D9</accession>